<protein>
    <recommendedName>
        <fullName evidence="2">NAD(P)-binding domain-containing protein</fullName>
    </recommendedName>
</protein>
<dbReference type="EMBL" id="BARW01038962">
    <property type="protein sequence ID" value="GAJ17131.1"/>
    <property type="molecule type" value="Genomic_DNA"/>
</dbReference>
<feature type="non-terminal residue" evidence="3">
    <location>
        <position position="1"/>
    </location>
</feature>
<sequence length="157" mass="18146">GCEIVCLDNFNDYYNPQIKRYNIKSYLREKRFNLIEADIRDKDTLKKIFEKYKLQKVIHLAAQTGVRLSLKQPNLYVDVNVNGTLNLLELSKEYKIKNFVFGSSSSVYGATKEIPFSEEGKLKPISPYGVSKRAGELLCSTYNHLYNLSVTILRFFT</sequence>
<proteinExistence type="predicted"/>
<name>X1VMA3_9ZZZZ</name>
<gene>
    <name evidence="3" type="ORF">S12H4_59570</name>
</gene>
<evidence type="ECO:0000256" key="1">
    <source>
        <dbReference type="ARBA" id="ARBA00023027"/>
    </source>
</evidence>
<keyword evidence="1" id="KW-0520">NAD</keyword>
<dbReference type="Gene3D" id="3.40.50.720">
    <property type="entry name" value="NAD(P)-binding Rossmann-like Domain"/>
    <property type="match status" value="1"/>
</dbReference>
<organism evidence="3">
    <name type="scientific">marine sediment metagenome</name>
    <dbReference type="NCBI Taxonomy" id="412755"/>
    <lineage>
        <taxon>unclassified sequences</taxon>
        <taxon>metagenomes</taxon>
        <taxon>ecological metagenomes</taxon>
    </lineage>
</organism>
<dbReference type="AlphaFoldDB" id="X1VMA3"/>
<evidence type="ECO:0000259" key="2">
    <source>
        <dbReference type="Pfam" id="PF16363"/>
    </source>
</evidence>
<dbReference type="InterPro" id="IPR016040">
    <property type="entry name" value="NAD(P)-bd_dom"/>
</dbReference>
<accession>X1VMA3</accession>
<dbReference type="SUPFAM" id="SSF51735">
    <property type="entry name" value="NAD(P)-binding Rossmann-fold domains"/>
    <property type="match status" value="1"/>
</dbReference>
<evidence type="ECO:0000313" key="3">
    <source>
        <dbReference type="EMBL" id="GAJ17131.1"/>
    </source>
</evidence>
<dbReference type="Pfam" id="PF16363">
    <property type="entry name" value="GDP_Man_Dehyd"/>
    <property type="match status" value="1"/>
</dbReference>
<comment type="caution">
    <text evidence="3">The sequence shown here is derived from an EMBL/GenBank/DDBJ whole genome shotgun (WGS) entry which is preliminary data.</text>
</comment>
<dbReference type="PANTHER" id="PTHR43574">
    <property type="entry name" value="EPIMERASE-RELATED"/>
    <property type="match status" value="1"/>
</dbReference>
<feature type="non-terminal residue" evidence="3">
    <location>
        <position position="157"/>
    </location>
</feature>
<dbReference type="InterPro" id="IPR036291">
    <property type="entry name" value="NAD(P)-bd_dom_sf"/>
</dbReference>
<reference evidence="3" key="1">
    <citation type="journal article" date="2014" name="Front. Microbiol.">
        <title>High frequency of phylogenetically diverse reductive dehalogenase-homologous genes in deep subseafloor sedimentary metagenomes.</title>
        <authorList>
            <person name="Kawai M."/>
            <person name="Futagami T."/>
            <person name="Toyoda A."/>
            <person name="Takaki Y."/>
            <person name="Nishi S."/>
            <person name="Hori S."/>
            <person name="Arai W."/>
            <person name="Tsubouchi T."/>
            <person name="Morono Y."/>
            <person name="Uchiyama I."/>
            <person name="Ito T."/>
            <person name="Fujiyama A."/>
            <person name="Inagaki F."/>
            <person name="Takami H."/>
        </authorList>
    </citation>
    <scope>NUCLEOTIDE SEQUENCE</scope>
    <source>
        <strain evidence="3">Expedition CK06-06</strain>
    </source>
</reference>
<feature type="domain" description="NAD(P)-binding" evidence="2">
    <location>
        <begin position="14"/>
        <end position="156"/>
    </location>
</feature>